<dbReference type="AlphaFoldDB" id="B4D5L8"/>
<dbReference type="RefSeq" id="WP_006981531.1">
    <property type="nucleotide sequence ID" value="NZ_ABVL01000013.1"/>
</dbReference>
<gene>
    <name evidence="1" type="ORF">CfE428DRAFT_4207</name>
</gene>
<proteinExistence type="predicted"/>
<dbReference type="InParanoid" id="B4D5L8"/>
<evidence type="ECO:0000313" key="2">
    <source>
        <dbReference type="Proteomes" id="UP000005824"/>
    </source>
</evidence>
<reference evidence="1 2" key="1">
    <citation type="journal article" date="2011" name="J. Bacteriol.">
        <title>Genome sequence of Chthoniobacter flavus Ellin428, an aerobic heterotrophic soil bacterium.</title>
        <authorList>
            <person name="Kant R."/>
            <person name="van Passel M.W."/>
            <person name="Palva A."/>
            <person name="Lucas S."/>
            <person name="Lapidus A."/>
            <person name="Glavina Del Rio T."/>
            <person name="Dalin E."/>
            <person name="Tice H."/>
            <person name="Bruce D."/>
            <person name="Goodwin L."/>
            <person name="Pitluck S."/>
            <person name="Larimer F.W."/>
            <person name="Land M.L."/>
            <person name="Hauser L."/>
            <person name="Sangwan P."/>
            <person name="de Vos W.M."/>
            <person name="Janssen P.H."/>
            <person name="Smidt H."/>
        </authorList>
    </citation>
    <scope>NUCLEOTIDE SEQUENCE [LARGE SCALE GENOMIC DNA]</scope>
    <source>
        <strain evidence="1 2">Ellin428</strain>
    </source>
</reference>
<organism evidence="1 2">
    <name type="scientific">Chthoniobacter flavus Ellin428</name>
    <dbReference type="NCBI Taxonomy" id="497964"/>
    <lineage>
        <taxon>Bacteria</taxon>
        <taxon>Pseudomonadati</taxon>
        <taxon>Verrucomicrobiota</taxon>
        <taxon>Spartobacteria</taxon>
        <taxon>Chthoniobacterales</taxon>
        <taxon>Chthoniobacteraceae</taxon>
        <taxon>Chthoniobacter</taxon>
    </lineage>
</organism>
<sequence length="98" mass="10209">MGERLAGYDVSIFGRRRELAAQPVIVANGFSGGDFIADTDTHTGNWTVIDVVTDVVFDAVTCNIPGLEASGATIPAGKQLFGSFTLITLGSGSVIAYQ</sequence>
<accession>B4D5L8</accession>
<dbReference type="Proteomes" id="UP000005824">
    <property type="component" value="Unassembled WGS sequence"/>
</dbReference>
<evidence type="ECO:0000313" key="1">
    <source>
        <dbReference type="EMBL" id="EDY18423.1"/>
    </source>
</evidence>
<name>B4D5L8_9BACT</name>
<protein>
    <submittedName>
        <fullName evidence="1">Uncharacterized protein</fullName>
    </submittedName>
</protein>
<comment type="caution">
    <text evidence="1">The sequence shown here is derived from an EMBL/GenBank/DDBJ whole genome shotgun (WGS) entry which is preliminary data.</text>
</comment>
<keyword evidence="2" id="KW-1185">Reference proteome</keyword>
<dbReference type="EMBL" id="ABVL01000013">
    <property type="protein sequence ID" value="EDY18423.1"/>
    <property type="molecule type" value="Genomic_DNA"/>
</dbReference>